<reference evidence="1" key="1">
    <citation type="journal article" date="2014" name="Front. Microbiol.">
        <title>High frequency of phylogenetically diverse reductive dehalogenase-homologous genes in deep subseafloor sedimentary metagenomes.</title>
        <authorList>
            <person name="Kawai M."/>
            <person name="Futagami T."/>
            <person name="Toyoda A."/>
            <person name="Takaki Y."/>
            <person name="Nishi S."/>
            <person name="Hori S."/>
            <person name="Arai W."/>
            <person name="Tsubouchi T."/>
            <person name="Morono Y."/>
            <person name="Uchiyama I."/>
            <person name="Ito T."/>
            <person name="Fujiyama A."/>
            <person name="Inagaki F."/>
            <person name="Takami H."/>
        </authorList>
    </citation>
    <scope>NUCLEOTIDE SEQUENCE</scope>
    <source>
        <strain evidence="1">Expedition CK06-06</strain>
    </source>
</reference>
<sequence>MGTFGVEPVKIIKYDGRIWAIGHNKISYWTGTQWTAAKSDFPHPTDAAVFYGTV</sequence>
<organism evidence="1">
    <name type="scientific">marine sediment metagenome</name>
    <dbReference type="NCBI Taxonomy" id="412755"/>
    <lineage>
        <taxon>unclassified sequences</taxon>
        <taxon>metagenomes</taxon>
        <taxon>ecological metagenomes</taxon>
    </lineage>
</organism>
<evidence type="ECO:0000313" key="1">
    <source>
        <dbReference type="EMBL" id="GAG61831.1"/>
    </source>
</evidence>
<comment type="caution">
    <text evidence="1">The sequence shown here is derived from an EMBL/GenBank/DDBJ whole genome shotgun (WGS) entry which is preliminary data.</text>
</comment>
<accession>X1APP1</accession>
<protein>
    <submittedName>
        <fullName evidence="1">Uncharacterized protein</fullName>
    </submittedName>
</protein>
<dbReference type="AlphaFoldDB" id="X1APP1"/>
<name>X1APP1_9ZZZZ</name>
<gene>
    <name evidence="1" type="ORF">S01H4_17456</name>
</gene>
<dbReference type="EMBL" id="BART01007690">
    <property type="protein sequence ID" value="GAG61831.1"/>
    <property type="molecule type" value="Genomic_DNA"/>
</dbReference>
<proteinExistence type="predicted"/>